<dbReference type="SUPFAM" id="SSF50331">
    <property type="entry name" value="MOP-like"/>
    <property type="match status" value="1"/>
</dbReference>
<evidence type="ECO:0000256" key="9">
    <source>
        <dbReference type="ARBA" id="ARBA00023136"/>
    </source>
</evidence>
<reference evidence="14" key="1">
    <citation type="journal article" date="2019" name="Int. J. Syst. Evol. Microbiol.">
        <title>The Global Catalogue of Microorganisms (GCM) 10K type strain sequencing project: providing services to taxonomists for standard genome sequencing and annotation.</title>
        <authorList>
            <consortium name="The Broad Institute Genomics Platform"/>
            <consortium name="The Broad Institute Genome Sequencing Center for Infectious Disease"/>
            <person name="Wu L."/>
            <person name="Ma J."/>
        </authorList>
    </citation>
    <scope>NUCLEOTIDE SEQUENCE [LARGE SCALE GENOMIC DNA]</scope>
    <source>
        <strain evidence="14">CCUG 61697</strain>
    </source>
</reference>
<dbReference type="PROSITE" id="PS51866">
    <property type="entry name" value="MOP"/>
    <property type="match status" value="1"/>
</dbReference>
<evidence type="ECO:0000256" key="8">
    <source>
        <dbReference type="ARBA" id="ARBA00022967"/>
    </source>
</evidence>
<evidence type="ECO:0000259" key="12">
    <source>
        <dbReference type="PROSITE" id="PS51866"/>
    </source>
</evidence>
<dbReference type="Proteomes" id="UP001597102">
    <property type="component" value="Unassembled WGS sequence"/>
</dbReference>
<evidence type="ECO:0000259" key="11">
    <source>
        <dbReference type="PROSITE" id="PS50893"/>
    </source>
</evidence>
<dbReference type="InterPro" id="IPR008995">
    <property type="entry name" value="Mo/tungstate-bd_C_term_dom"/>
</dbReference>
<keyword evidence="9" id="KW-0472">Membrane</keyword>
<dbReference type="Pfam" id="PF03459">
    <property type="entry name" value="TOBE"/>
    <property type="match status" value="1"/>
</dbReference>
<dbReference type="EMBL" id="JBHTJO010000001">
    <property type="protein sequence ID" value="MFD0987863.1"/>
    <property type="molecule type" value="Genomic_DNA"/>
</dbReference>
<dbReference type="InterPro" id="IPR050334">
    <property type="entry name" value="Molybdenum_import_ModC"/>
</dbReference>
<keyword evidence="2" id="KW-0813">Transport</keyword>
<evidence type="ECO:0000313" key="13">
    <source>
        <dbReference type="EMBL" id="MFD0987863.1"/>
    </source>
</evidence>
<feature type="domain" description="ABC transporter" evidence="11">
    <location>
        <begin position="3"/>
        <end position="232"/>
    </location>
</feature>
<keyword evidence="8" id="KW-1278">Translocase</keyword>
<dbReference type="NCBIfam" id="TIGR02142">
    <property type="entry name" value="modC_ABC"/>
    <property type="match status" value="1"/>
</dbReference>
<dbReference type="Gene3D" id="3.40.50.300">
    <property type="entry name" value="P-loop containing nucleotide triphosphate hydrolases"/>
    <property type="match status" value="1"/>
</dbReference>
<dbReference type="Pfam" id="PF00005">
    <property type="entry name" value="ABC_tran"/>
    <property type="match status" value="1"/>
</dbReference>
<dbReference type="RefSeq" id="WP_379090239.1">
    <property type="nucleotide sequence ID" value="NZ_JBHTJO010000001.1"/>
</dbReference>
<evidence type="ECO:0000256" key="4">
    <source>
        <dbReference type="ARBA" id="ARBA00022505"/>
    </source>
</evidence>
<dbReference type="InterPro" id="IPR017871">
    <property type="entry name" value="ABC_transporter-like_CS"/>
</dbReference>
<comment type="similarity">
    <text evidence="1">Belongs to the ABC transporter superfamily.</text>
</comment>
<dbReference type="PROSITE" id="PS00211">
    <property type="entry name" value="ABC_TRANSPORTER_1"/>
    <property type="match status" value="1"/>
</dbReference>
<dbReference type="PANTHER" id="PTHR43514">
    <property type="entry name" value="ABC TRANSPORTER I FAMILY MEMBER 10"/>
    <property type="match status" value="1"/>
</dbReference>
<evidence type="ECO:0000256" key="10">
    <source>
        <dbReference type="PROSITE-ProRule" id="PRU01213"/>
    </source>
</evidence>
<dbReference type="InterPro" id="IPR005116">
    <property type="entry name" value="Transp-assoc_OB_typ1"/>
</dbReference>
<proteinExistence type="inferred from homology"/>
<name>A0ABW3JBN1_9HYPH</name>
<dbReference type="InterPro" id="IPR027417">
    <property type="entry name" value="P-loop_NTPase"/>
</dbReference>
<protein>
    <submittedName>
        <fullName evidence="13">Molybdenum ABC transporter ATP-binding protein</fullName>
    </submittedName>
</protein>
<dbReference type="InterPro" id="IPR003439">
    <property type="entry name" value="ABC_transporter-like_ATP-bd"/>
</dbReference>
<dbReference type="GO" id="GO:0005524">
    <property type="term" value="F:ATP binding"/>
    <property type="evidence" value="ECO:0007669"/>
    <property type="project" value="UniProtKB-KW"/>
</dbReference>
<keyword evidence="6" id="KW-0547">Nucleotide-binding</keyword>
<dbReference type="PROSITE" id="PS50893">
    <property type="entry name" value="ABC_TRANSPORTER_2"/>
    <property type="match status" value="1"/>
</dbReference>
<evidence type="ECO:0000256" key="7">
    <source>
        <dbReference type="ARBA" id="ARBA00022840"/>
    </source>
</evidence>
<dbReference type="SUPFAM" id="SSF52540">
    <property type="entry name" value="P-loop containing nucleoside triphosphate hydrolases"/>
    <property type="match status" value="1"/>
</dbReference>
<keyword evidence="3" id="KW-1003">Cell membrane</keyword>
<dbReference type="PANTHER" id="PTHR43514:SF4">
    <property type="entry name" value="ABC TRANSPORTER I FAMILY MEMBER 10"/>
    <property type="match status" value="1"/>
</dbReference>
<evidence type="ECO:0000256" key="5">
    <source>
        <dbReference type="ARBA" id="ARBA00022519"/>
    </source>
</evidence>
<evidence type="ECO:0000256" key="3">
    <source>
        <dbReference type="ARBA" id="ARBA00022475"/>
    </source>
</evidence>
<evidence type="ECO:0000256" key="2">
    <source>
        <dbReference type="ARBA" id="ARBA00022448"/>
    </source>
</evidence>
<evidence type="ECO:0000313" key="14">
    <source>
        <dbReference type="Proteomes" id="UP001597102"/>
    </source>
</evidence>
<dbReference type="Gene3D" id="2.40.50.100">
    <property type="match status" value="1"/>
</dbReference>
<dbReference type="InterPro" id="IPR004606">
    <property type="entry name" value="Mop_domain"/>
</dbReference>
<comment type="caution">
    <text evidence="13">The sequence shown here is derived from an EMBL/GenBank/DDBJ whole genome shotgun (WGS) entry which is preliminary data.</text>
</comment>
<feature type="domain" description="Mop" evidence="12">
    <location>
        <begin position="291"/>
        <end position="357"/>
    </location>
</feature>
<sequence length="367" mass="39335">MSIEFEARGKIGDLALDAAFESDGRLTALFGHSGAGKTTIVNVIAGLRRLPHERVVVNGDVLSDTEQSIHLPPHKRRIGYVFQDARLFPHLTVRQNLLYGFYFARGKSRTSLGEVCALLGLRPLLKRGVGALSGGEKQRVAIGRALLAHPRLLLLDEPLASLDEARKQEVMPYLERLRDEAGVPIIYVSHSVAEVARLATTLVLVEAGKVTGQGQAQEMLSRLDLGLSEERDTAAVLEGTVAAHDSEAGLTTLKTGAGELRVPLMGKPEGAAVRALIRARDVMIATRRPSGLSALNVLPGTVKEIGQAHGPIVEISIHCGEATLVARLTRYSVDKLKLEPGRKVYGIVKSIAFDPATTGGAPQPDKS</sequence>
<keyword evidence="5" id="KW-0997">Cell inner membrane</keyword>
<gene>
    <name evidence="13" type="primary">modC</name>
    <name evidence="13" type="ORF">ACFQ2F_12225</name>
</gene>
<accession>A0ABW3JBN1</accession>
<organism evidence="13 14">
    <name type="scientific">Methyloligella solikamskensis</name>
    <dbReference type="NCBI Taxonomy" id="1177756"/>
    <lineage>
        <taxon>Bacteria</taxon>
        <taxon>Pseudomonadati</taxon>
        <taxon>Pseudomonadota</taxon>
        <taxon>Alphaproteobacteria</taxon>
        <taxon>Hyphomicrobiales</taxon>
        <taxon>Hyphomicrobiaceae</taxon>
        <taxon>Methyloligella</taxon>
    </lineage>
</organism>
<dbReference type="InterPro" id="IPR003593">
    <property type="entry name" value="AAA+_ATPase"/>
</dbReference>
<keyword evidence="7 13" id="KW-0067">ATP-binding</keyword>
<evidence type="ECO:0000256" key="6">
    <source>
        <dbReference type="ARBA" id="ARBA00022741"/>
    </source>
</evidence>
<keyword evidence="14" id="KW-1185">Reference proteome</keyword>
<dbReference type="InterPro" id="IPR011868">
    <property type="entry name" value="ModC_ABC_ATP-bd"/>
</dbReference>
<keyword evidence="4 10" id="KW-0500">Molybdenum</keyword>
<evidence type="ECO:0000256" key="1">
    <source>
        <dbReference type="ARBA" id="ARBA00005417"/>
    </source>
</evidence>
<dbReference type="SMART" id="SM00382">
    <property type="entry name" value="AAA"/>
    <property type="match status" value="1"/>
</dbReference>